<dbReference type="AlphaFoldDB" id="A0A6L3ZFB0"/>
<dbReference type="RefSeq" id="WP_151693531.1">
    <property type="nucleotide sequence ID" value="NZ_BMGX01000001.1"/>
</dbReference>
<accession>A0A6L3ZFB0</accession>
<dbReference type="Pfam" id="PF03235">
    <property type="entry name" value="GmrSD_N"/>
    <property type="match status" value="1"/>
</dbReference>
<name>A0A6L3ZFB0_9FLAO</name>
<dbReference type="EMBL" id="WBVQ01000002">
    <property type="protein sequence ID" value="KAB2816102.1"/>
    <property type="molecule type" value="Genomic_DNA"/>
</dbReference>
<evidence type="ECO:0000259" key="1">
    <source>
        <dbReference type="Pfam" id="PF03235"/>
    </source>
</evidence>
<protein>
    <submittedName>
        <fullName evidence="2">DUF262 domain-containing protein</fullName>
    </submittedName>
</protein>
<organism evidence="2 3">
    <name type="scientific">Phaeocystidibacter marisrubri</name>
    <dbReference type="NCBI Taxonomy" id="1577780"/>
    <lineage>
        <taxon>Bacteria</taxon>
        <taxon>Pseudomonadati</taxon>
        <taxon>Bacteroidota</taxon>
        <taxon>Flavobacteriia</taxon>
        <taxon>Flavobacteriales</taxon>
        <taxon>Phaeocystidibacteraceae</taxon>
        <taxon>Phaeocystidibacter</taxon>
    </lineage>
</organism>
<gene>
    <name evidence="2" type="ORF">F8C82_10450</name>
</gene>
<dbReference type="PANTHER" id="PTHR39639">
    <property type="entry name" value="CHROMOSOME 16, WHOLE GENOME SHOTGUN SEQUENCE"/>
    <property type="match status" value="1"/>
</dbReference>
<dbReference type="PANTHER" id="PTHR39639:SF1">
    <property type="entry name" value="DUF262 DOMAIN-CONTAINING PROTEIN"/>
    <property type="match status" value="1"/>
</dbReference>
<keyword evidence="3" id="KW-1185">Reference proteome</keyword>
<dbReference type="OrthoDB" id="9764212at2"/>
<comment type="caution">
    <text evidence="2">The sequence shown here is derived from an EMBL/GenBank/DDBJ whole genome shotgun (WGS) entry which is preliminary data.</text>
</comment>
<proteinExistence type="predicted"/>
<feature type="domain" description="GmrSD restriction endonucleases N-terminal" evidence="1">
    <location>
        <begin position="41"/>
        <end position="178"/>
    </location>
</feature>
<sequence>MDQKFREAAEGQIIEKQKVVDYDVKEFTLELLNHKYITGLQDDTNEIFIPSYQRKFVWDQERQAKFIESILLGLPIPYIFTADIDNGRLEVVDGSQRLRTINNFLENRLVIKNLDVLTKLNGFSFNDLTVARQRRFKNSTIRMISLSEKSDDEIRFMMFERINTGSMILKDMEKRQGIFGGKFIQFVKNKCATHPLYKRHTEFTETMLSRGEDEELIIRFFAFSDRYRVFKSGVNDFLNDYTDDSNKKLEKDRLLSEFERMLEFVDKFLDHGFLKKEGSKKTPRVRFEALSVGINLALREKPDLINSQIDMSFIENDEFVGLTTGGSHNVQSNVIARIEYVRDKLLSQ</sequence>
<dbReference type="InterPro" id="IPR004919">
    <property type="entry name" value="GmrSD_N"/>
</dbReference>
<dbReference type="Proteomes" id="UP000484164">
    <property type="component" value="Unassembled WGS sequence"/>
</dbReference>
<evidence type="ECO:0000313" key="3">
    <source>
        <dbReference type="Proteomes" id="UP000484164"/>
    </source>
</evidence>
<evidence type="ECO:0000313" key="2">
    <source>
        <dbReference type="EMBL" id="KAB2816102.1"/>
    </source>
</evidence>
<reference evidence="2 3" key="1">
    <citation type="submission" date="2019-10" db="EMBL/GenBank/DDBJ databases">
        <title>Genome sequence of Phaeocystidibacter marisrubri JCM30614 (type strain).</title>
        <authorList>
            <person name="Bowman J.P."/>
        </authorList>
    </citation>
    <scope>NUCLEOTIDE SEQUENCE [LARGE SCALE GENOMIC DNA]</scope>
    <source>
        <strain evidence="2 3">JCM 30614</strain>
    </source>
</reference>